<feature type="domain" description="Amidase" evidence="11">
    <location>
        <begin position="25"/>
        <end position="475"/>
    </location>
</feature>
<dbReference type="EC" id="6.3.5.7" evidence="3 10"/>
<evidence type="ECO:0000256" key="8">
    <source>
        <dbReference type="ARBA" id="ARBA00022917"/>
    </source>
</evidence>
<dbReference type="InterPro" id="IPR036928">
    <property type="entry name" value="AS_sf"/>
</dbReference>
<dbReference type="SUPFAM" id="SSF75304">
    <property type="entry name" value="Amidase signature (AS) enzymes"/>
    <property type="match status" value="1"/>
</dbReference>
<dbReference type="OrthoDB" id="9811471at2"/>
<dbReference type="AlphaFoldDB" id="A0A0M6XLU7"/>
<dbReference type="Gene3D" id="3.90.1300.10">
    <property type="entry name" value="Amidase signature (AS) domain"/>
    <property type="match status" value="1"/>
</dbReference>
<dbReference type="GO" id="GO:0005524">
    <property type="term" value="F:ATP binding"/>
    <property type="evidence" value="ECO:0007669"/>
    <property type="project" value="UniProtKB-KW"/>
</dbReference>
<dbReference type="STRING" id="282197.SAMN04488517_104105"/>
<keyword evidence="12" id="KW-0808">Transferase</keyword>
<evidence type="ECO:0000256" key="7">
    <source>
        <dbReference type="ARBA" id="ARBA00022840"/>
    </source>
</evidence>
<dbReference type="InterPro" id="IPR020556">
    <property type="entry name" value="Amidase_CS"/>
</dbReference>
<evidence type="ECO:0000256" key="1">
    <source>
        <dbReference type="ARBA" id="ARBA00008069"/>
    </source>
</evidence>
<evidence type="ECO:0000256" key="3">
    <source>
        <dbReference type="ARBA" id="ARBA00012739"/>
    </source>
</evidence>
<dbReference type="EMBL" id="CXPG01000012">
    <property type="protein sequence ID" value="CTQ32126.1"/>
    <property type="molecule type" value="Genomic_DNA"/>
</dbReference>
<evidence type="ECO:0000256" key="10">
    <source>
        <dbReference type="HAMAP-Rule" id="MF_00120"/>
    </source>
</evidence>
<dbReference type="Proteomes" id="UP000048908">
    <property type="component" value="Unassembled WGS sequence"/>
</dbReference>
<evidence type="ECO:0000259" key="11">
    <source>
        <dbReference type="Pfam" id="PF01425"/>
    </source>
</evidence>
<gene>
    <name evidence="12" type="primary">gatA_1</name>
    <name evidence="10" type="synonym">gatA</name>
    <name evidence="12" type="ORF">JAN5088_00889</name>
</gene>
<dbReference type="InterPro" id="IPR000120">
    <property type="entry name" value="Amidase"/>
</dbReference>
<keyword evidence="5 10" id="KW-0436">Ligase</keyword>
<keyword evidence="8 10" id="KW-0648">Protein biosynthesis</keyword>
<accession>A0A0M6XLU7</accession>
<keyword evidence="6 10" id="KW-0547">Nucleotide-binding</keyword>
<dbReference type="GO" id="GO:0016740">
    <property type="term" value="F:transferase activity"/>
    <property type="evidence" value="ECO:0007669"/>
    <property type="project" value="UniProtKB-KW"/>
</dbReference>
<dbReference type="GO" id="GO:0006412">
    <property type="term" value="P:translation"/>
    <property type="evidence" value="ECO:0007669"/>
    <property type="project" value="UniProtKB-UniRule"/>
</dbReference>
<evidence type="ECO:0000313" key="13">
    <source>
        <dbReference type="Proteomes" id="UP000048908"/>
    </source>
</evidence>
<evidence type="ECO:0000256" key="5">
    <source>
        <dbReference type="ARBA" id="ARBA00022598"/>
    </source>
</evidence>
<dbReference type="Pfam" id="PF01425">
    <property type="entry name" value="Amidase"/>
    <property type="match status" value="1"/>
</dbReference>
<evidence type="ECO:0000256" key="6">
    <source>
        <dbReference type="ARBA" id="ARBA00022741"/>
    </source>
</evidence>
<organism evidence="12 13">
    <name type="scientific">Jannaschia rubra</name>
    <dbReference type="NCBI Taxonomy" id="282197"/>
    <lineage>
        <taxon>Bacteria</taxon>
        <taxon>Pseudomonadati</taxon>
        <taxon>Pseudomonadota</taxon>
        <taxon>Alphaproteobacteria</taxon>
        <taxon>Rhodobacterales</taxon>
        <taxon>Roseobacteraceae</taxon>
        <taxon>Jannaschia</taxon>
    </lineage>
</organism>
<protein>
    <recommendedName>
        <fullName evidence="4 10">Glutamyl-tRNA(Gln) amidotransferase subunit A</fullName>
        <shortName evidence="10">Glu-ADT subunit A</shortName>
        <ecNumber evidence="3 10">6.3.5.7</ecNumber>
    </recommendedName>
</protein>
<dbReference type="RefSeq" id="WP_055681575.1">
    <property type="nucleotide sequence ID" value="NZ_CXPG01000012.1"/>
</dbReference>
<dbReference type="InterPro" id="IPR004412">
    <property type="entry name" value="GatA"/>
</dbReference>
<evidence type="ECO:0000256" key="9">
    <source>
        <dbReference type="ARBA" id="ARBA00047407"/>
    </source>
</evidence>
<comment type="similarity">
    <text evidence="1 10">Belongs to the amidase family. GatA subfamily.</text>
</comment>
<evidence type="ECO:0000256" key="2">
    <source>
        <dbReference type="ARBA" id="ARBA00011123"/>
    </source>
</evidence>
<evidence type="ECO:0000313" key="12">
    <source>
        <dbReference type="EMBL" id="CTQ32126.1"/>
    </source>
</evidence>
<dbReference type="PROSITE" id="PS00571">
    <property type="entry name" value="AMIDASES"/>
    <property type="match status" value="1"/>
</dbReference>
<keyword evidence="7 10" id="KW-0067">ATP-binding</keyword>
<feature type="active site" description="Charge relay system" evidence="10">
    <location>
        <position position="78"/>
    </location>
</feature>
<comment type="function">
    <text evidence="10">Allows the formation of correctly charged Gln-tRNA(Gln) through the transamidation of misacylated Glu-tRNA(Gln) in organisms which lack glutaminyl-tRNA synthetase. The reaction takes place in the presence of glutamine and ATP through an activated gamma-phospho-Glu-tRNA(Gln).</text>
</comment>
<feature type="active site" description="Charge relay system" evidence="10">
    <location>
        <position position="158"/>
    </location>
</feature>
<name>A0A0M6XLU7_9RHOB</name>
<dbReference type="GO" id="GO:0030956">
    <property type="term" value="C:glutamyl-tRNA(Gln) amidotransferase complex"/>
    <property type="evidence" value="ECO:0007669"/>
    <property type="project" value="InterPro"/>
</dbReference>
<proteinExistence type="inferred from homology"/>
<evidence type="ECO:0000256" key="4">
    <source>
        <dbReference type="ARBA" id="ARBA00014428"/>
    </source>
</evidence>
<sequence>MNDLTDLTIADARDALRRGDTTAAELTDAHLEAVETAGALNAFVHRTPEIAREQARAADARLKGGDTPAMCGIPIGVKDLFCTRGVPSQAGSRILEGFRPEYESTVTTRLFEAGSVMLGKLNMDEFAMGSSNETSVYGDAVNPWRATGSDAPLTPGGSSGGSASAVAARLCLGALGTDTGGSIRQPAAFTGTVGIKPTYGRVSRWGIVAFASSLDQAGPMTRTVRDAAIMLGAMAGHDPKDSTSADVAVPDFEAMLTGDIRGQVIGIPGEYRMEGMPAEIDTLWQQGIEMLRDAGAETRDISLPHTKYALPAYYVIAPAEASSNLARYDGVRFGHRAKLAPGDGITEMYEKTRAEGFGPEVQRRVMVGTYVLSAGFYDAYYNRARQVRALIKRDFDEAFAAGVDAILTPATPSAAFPLGAMADADPIRMYLNDVFTVTVNLAGLPGVAVPAGLDDDGLPLGLQLIGRPWEEGALLNVARCLEERAGFVARPEKWW</sequence>
<dbReference type="HAMAP" id="MF_00120">
    <property type="entry name" value="GatA"/>
    <property type="match status" value="1"/>
</dbReference>
<dbReference type="InterPro" id="IPR023631">
    <property type="entry name" value="Amidase_dom"/>
</dbReference>
<feature type="active site" description="Acyl-ester intermediate" evidence="10">
    <location>
        <position position="182"/>
    </location>
</feature>
<comment type="catalytic activity">
    <reaction evidence="9 10">
        <text>L-glutamyl-tRNA(Gln) + L-glutamine + ATP + H2O = L-glutaminyl-tRNA(Gln) + L-glutamate + ADP + phosphate + H(+)</text>
        <dbReference type="Rhea" id="RHEA:17521"/>
        <dbReference type="Rhea" id="RHEA-COMP:9681"/>
        <dbReference type="Rhea" id="RHEA-COMP:9684"/>
        <dbReference type="ChEBI" id="CHEBI:15377"/>
        <dbReference type="ChEBI" id="CHEBI:15378"/>
        <dbReference type="ChEBI" id="CHEBI:29985"/>
        <dbReference type="ChEBI" id="CHEBI:30616"/>
        <dbReference type="ChEBI" id="CHEBI:43474"/>
        <dbReference type="ChEBI" id="CHEBI:58359"/>
        <dbReference type="ChEBI" id="CHEBI:78520"/>
        <dbReference type="ChEBI" id="CHEBI:78521"/>
        <dbReference type="ChEBI" id="CHEBI:456216"/>
        <dbReference type="EC" id="6.3.5.7"/>
    </reaction>
</comment>
<dbReference type="PANTHER" id="PTHR11895:SF151">
    <property type="entry name" value="GLUTAMYL-TRNA(GLN) AMIDOTRANSFERASE SUBUNIT A"/>
    <property type="match status" value="1"/>
</dbReference>
<dbReference type="GO" id="GO:0050567">
    <property type="term" value="F:glutaminyl-tRNA synthase (glutamine-hydrolyzing) activity"/>
    <property type="evidence" value="ECO:0007669"/>
    <property type="project" value="UniProtKB-UniRule"/>
</dbReference>
<keyword evidence="13" id="KW-1185">Reference proteome</keyword>
<comment type="subunit">
    <text evidence="2 10">Heterotrimer of A, B and C subunits.</text>
</comment>
<reference evidence="12 13" key="1">
    <citation type="submission" date="2015-07" db="EMBL/GenBank/DDBJ databases">
        <authorList>
            <person name="Noorani M."/>
        </authorList>
    </citation>
    <scope>NUCLEOTIDE SEQUENCE [LARGE SCALE GENOMIC DNA]</scope>
    <source>
        <strain evidence="12 13">CECT 5088</strain>
    </source>
</reference>
<dbReference type="NCBIfam" id="TIGR00132">
    <property type="entry name" value="gatA"/>
    <property type="match status" value="1"/>
</dbReference>
<dbReference type="PANTHER" id="PTHR11895">
    <property type="entry name" value="TRANSAMIDASE"/>
    <property type="match status" value="1"/>
</dbReference>